<comment type="PTM">
    <text evidence="11">Cleaved by autocatalysis into a large and a small subunit.</text>
</comment>
<dbReference type="InterPro" id="IPR051792">
    <property type="entry name" value="GGT_bact"/>
</dbReference>
<dbReference type="GO" id="GO:0006751">
    <property type="term" value="P:glutathione catabolic process"/>
    <property type="evidence" value="ECO:0007669"/>
    <property type="project" value="UniProtKB-UniRule"/>
</dbReference>
<feature type="binding site" evidence="10">
    <location>
        <position position="422"/>
    </location>
    <ligand>
        <name>L-glutamate</name>
        <dbReference type="ChEBI" id="CHEBI:29985"/>
    </ligand>
</feature>
<evidence type="ECO:0000256" key="9">
    <source>
        <dbReference type="PIRSR" id="PIRSR600101-1"/>
    </source>
</evidence>
<keyword evidence="7 11" id="KW-0012">Acyltransferase</keyword>
<dbReference type="PANTHER" id="PTHR43199:SF1">
    <property type="entry name" value="GLUTATHIONE HYDROLASE PROENZYME"/>
    <property type="match status" value="1"/>
</dbReference>
<keyword evidence="4 11" id="KW-0808">Transferase</keyword>
<dbReference type="GO" id="GO:0103068">
    <property type="term" value="F:leukotriene C4 gamma-glutamyl transferase activity"/>
    <property type="evidence" value="ECO:0007669"/>
    <property type="project" value="UniProtKB-EC"/>
</dbReference>
<dbReference type="KEGG" id="theu:HPC62_06000"/>
<feature type="active site" description="Nucleophile" evidence="9">
    <location>
        <position position="341"/>
    </location>
</feature>
<feature type="binding site" evidence="10">
    <location>
        <position position="381"/>
    </location>
    <ligand>
        <name>L-glutamate</name>
        <dbReference type="ChEBI" id="CHEBI:29985"/>
    </ligand>
</feature>
<keyword evidence="11" id="KW-0317">Glutathione biosynthesis</keyword>
<keyword evidence="5 11" id="KW-0378">Hydrolase</keyword>
<dbReference type="InterPro" id="IPR000101">
    <property type="entry name" value="GGT_peptidase"/>
</dbReference>
<comment type="subunit">
    <text evidence="11">This enzyme consists of two polypeptide chains, which are synthesized in precursor form from a single polypeptide.</text>
</comment>
<dbReference type="GO" id="GO:0006750">
    <property type="term" value="P:glutathione biosynthetic process"/>
    <property type="evidence" value="ECO:0007669"/>
    <property type="project" value="UniProtKB-KW"/>
</dbReference>
<organism evidence="12 13">
    <name type="scientific">Thermoleptolyngbya sichuanensis A183</name>
    <dbReference type="NCBI Taxonomy" id="2737172"/>
    <lineage>
        <taxon>Bacteria</taxon>
        <taxon>Bacillati</taxon>
        <taxon>Cyanobacteriota</taxon>
        <taxon>Cyanophyceae</taxon>
        <taxon>Oculatellales</taxon>
        <taxon>Oculatellaceae</taxon>
        <taxon>Thermoleptolyngbya</taxon>
        <taxon>Thermoleptolyngbya sichuanensis</taxon>
    </lineage>
</organism>
<evidence type="ECO:0000256" key="10">
    <source>
        <dbReference type="PIRSR" id="PIRSR600101-2"/>
    </source>
</evidence>
<evidence type="ECO:0000256" key="7">
    <source>
        <dbReference type="ARBA" id="ARBA00023315"/>
    </source>
</evidence>
<keyword evidence="6 11" id="KW-0865">Zymogen</keyword>
<comment type="catalytic activity">
    <reaction evidence="2 11">
        <text>glutathione + H2O = L-cysteinylglycine + L-glutamate</text>
        <dbReference type="Rhea" id="RHEA:28807"/>
        <dbReference type="ChEBI" id="CHEBI:15377"/>
        <dbReference type="ChEBI" id="CHEBI:29985"/>
        <dbReference type="ChEBI" id="CHEBI:57925"/>
        <dbReference type="ChEBI" id="CHEBI:61694"/>
        <dbReference type="EC" id="3.4.19.13"/>
    </reaction>
</comment>
<gene>
    <name evidence="12" type="primary">ggt</name>
    <name evidence="12" type="ORF">HPC62_06000</name>
</gene>
<dbReference type="PANTHER" id="PTHR43199">
    <property type="entry name" value="GLUTATHIONE HYDROLASE"/>
    <property type="match status" value="1"/>
</dbReference>
<evidence type="ECO:0000256" key="6">
    <source>
        <dbReference type="ARBA" id="ARBA00023145"/>
    </source>
</evidence>
<comment type="catalytic activity">
    <reaction evidence="8 11">
        <text>an N-terminal (5-L-glutamyl)-[peptide] + an alpha-amino acid = 5-L-glutamyl amino acid + an N-terminal L-alpha-aminoacyl-[peptide]</text>
        <dbReference type="Rhea" id="RHEA:23904"/>
        <dbReference type="Rhea" id="RHEA-COMP:9780"/>
        <dbReference type="Rhea" id="RHEA-COMP:9795"/>
        <dbReference type="ChEBI" id="CHEBI:77644"/>
        <dbReference type="ChEBI" id="CHEBI:78597"/>
        <dbReference type="ChEBI" id="CHEBI:78599"/>
        <dbReference type="ChEBI" id="CHEBI:78608"/>
        <dbReference type="EC" id="2.3.2.2"/>
    </reaction>
</comment>
<dbReference type="Gene3D" id="3.60.20.40">
    <property type="match status" value="1"/>
</dbReference>
<dbReference type="PRINTS" id="PR01210">
    <property type="entry name" value="GGTRANSPTASE"/>
</dbReference>
<comment type="similarity">
    <text evidence="3 11">Belongs to the gamma-glutamyltransferase family.</text>
</comment>
<dbReference type="Gene3D" id="1.10.246.130">
    <property type="match status" value="1"/>
</dbReference>
<evidence type="ECO:0000313" key="12">
    <source>
        <dbReference type="EMBL" id="QKD81810.1"/>
    </source>
</evidence>
<evidence type="ECO:0000256" key="11">
    <source>
        <dbReference type="RuleBase" id="RU368036"/>
    </source>
</evidence>
<evidence type="ECO:0000313" key="13">
    <source>
        <dbReference type="Proteomes" id="UP000505210"/>
    </source>
</evidence>
<dbReference type="EC" id="2.3.2.2" evidence="11"/>
<dbReference type="Proteomes" id="UP000505210">
    <property type="component" value="Chromosome"/>
</dbReference>
<keyword evidence="13" id="KW-1185">Reference proteome</keyword>
<dbReference type="NCBIfam" id="TIGR00066">
    <property type="entry name" value="g_glut_trans"/>
    <property type="match status" value="1"/>
</dbReference>
<evidence type="ECO:0000256" key="3">
    <source>
        <dbReference type="ARBA" id="ARBA00009381"/>
    </source>
</evidence>
<evidence type="ECO:0000256" key="1">
    <source>
        <dbReference type="ARBA" id="ARBA00001049"/>
    </source>
</evidence>
<dbReference type="SUPFAM" id="SSF56235">
    <property type="entry name" value="N-terminal nucleophile aminohydrolases (Ntn hydrolases)"/>
    <property type="match status" value="1"/>
</dbReference>
<dbReference type="EMBL" id="CP053661">
    <property type="protein sequence ID" value="QKD81810.1"/>
    <property type="molecule type" value="Genomic_DNA"/>
</dbReference>
<evidence type="ECO:0000256" key="8">
    <source>
        <dbReference type="ARBA" id="ARBA00047417"/>
    </source>
</evidence>
<comment type="pathway">
    <text evidence="11">Sulfur metabolism; glutathione metabolism.</text>
</comment>
<proteinExistence type="inferred from homology"/>
<dbReference type="EC" id="3.4.19.13" evidence="11"/>
<dbReference type="UniPathway" id="UPA00204"/>
<accession>A0A6M8BBU9</accession>
<evidence type="ECO:0000256" key="4">
    <source>
        <dbReference type="ARBA" id="ARBA00022679"/>
    </source>
</evidence>
<dbReference type="InterPro" id="IPR029055">
    <property type="entry name" value="Ntn_hydrolases_N"/>
</dbReference>
<comment type="catalytic activity">
    <reaction evidence="1 11">
        <text>an S-substituted glutathione + H2O = an S-substituted L-cysteinylglycine + L-glutamate</text>
        <dbReference type="Rhea" id="RHEA:59468"/>
        <dbReference type="ChEBI" id="CHEBI:15377"/>
        <dbReference type="ChEBI" id="CHEBI:29985"/>
        <dbReference type="ChEBI" id="CHEBI:90779"/>
        <dbReference type="ChEBI" id="CHEBI:143103"/>
        <dbReference type="EC" id="3.4.19.13"/>
    </reaction>
</comment>
<evidence type="ECO:0000256" key="5">
    <source>
        <dbReference type="ARBA" id="ARBA00022801"/>
    </source>
</evidence>
<dbReference type="AlphaFoldDB" id="A0A6M8BBU9"/>
<evidence type="ECO:0000256" key="2">
    <source>
        <dbReference type="ARBA" id="ARBA00001089"/>
    </source>
</evidence>
<dbReference type="Pfam" id="PF01019">
    <property type="entry name" value="G_glu_transpept"/>
    <property type="match status" value="1"/>
</dbReference>
<dbReference type="InterPro" id="IPR043137">
    <property type="entry name" value="GGT_ssub_C"/>
</dbReference>
<sequence>MPAKTRGAIAAGHPKTAEAGAEMLRLGGNAFDAAAAAMLASCVTEPTLTSLGGGGFLLAHTAERQNILFDFFTQTPRQRRPVEAVEFYPVLVDFGTAVQEFHIGLGAIAVPGTVAGLFQMHRRLGRLPMSAVAEPALHYATAGVEIGDFQAYCFQILRPILLTCPEMGQLCTREGELLQPGDRFYNPDLAETIRLLVQEGPQAFYEGEIAHALVKDSQTRGGYLSLEDLRQYRVIERSPLMTRYRGTTLVTNPPPSSGGCLIAFALALLSQVEVAGYEFGSEAHLTLLADAMRLTNLARADGYDSRINQPDVAERFLAEAHLHRYAQQLLQTAGVNKWGSTTHFSVIDGEGNAASITASNGEGSGYTIPGTGIMLNNMLGEADLHPGGFHQWPLDARISSMMAPTMVLAAGMPELVLGSGGSNRIRTAILQVISNVIDFQMPIEQAVNSPRIHWEADVMNLEPGFEIPKVHTQFPWNSEIVPWEHLNMFFGGVHTVLANPDGRLTGAGDRRRSGFVALVE</sequence>
<dbReference type="RefSeq" id="WP_172354198.1">
    <property type="nucleotide sequence ID" value="NZ_CP053661.1"/>
</dbReference>
<dbReference type="InterPro" id="IPR043138">
    <property type="entry name" value="GGT_lsub"/>
</dbReference>
<protein>
    <recommendedName>
        <fullName evidence="11">Glutathione hydrolase proenzyme</fullName>
        <ecNumber evidence="11">2.3.2.2</ecNumber>
        <ecNumber evidence="11">3.4.19.13</ecNumber>
    </recommendedName>
    <component>
        <recommendedName>
            <fullName evidence="11">Glutathione hydrolase large chain</fullName>
        </recommendedName>
    </component>
    <component>
        <recommendedName>
            <fullName evidence="11">Glutathione hydrolase small chain</fullName>
        </recommendedName>
    </component>
</protein>
<reference evidence="12 13" key="1">
    <citation type="submission" date="2020-05" db="EMBL/GenBank/DDBJ databases">
        <title>Complete genome sequence of of a novel Thermoleptolyngbya strain isolated from hot springs of Ganzi, Sichuan China.</title>
        <authorList>
            <person name="Tang J."/>
            <person name="Daroch M."/>
            <person name="Li L."/>
            <person name="Waleron K."/>
            <person name="Waleron M."/>
            <person name="Waleron M."/>
        </authorList>
    </citation>
    <scope>NUCLEOTIDE SEQUENCE [LARGE SCALE GENOMIC DNA]</scope>
    <source>
        <strain evidence="12 13">PKUAC-SCTA183</strain>
    </source>
</reference>
<dbReference type="GO" id="GO:0036374">
    <property type="term" value="F:glutathione hydrolase activity"/>
    <property type="evidence" value="ECO:0007669"/>
    <property type="project" value="UniProtKB-UniRule"/>
</dbReference>
<name>A0A6M8BBU9_9CYAN</name>